<gene>
    <name evidence="1" type="ORF">XENOCAPTIV_020389</name>
</gene>
<feature type="non-terminal residue" evidence="1">
    <location>
        <position position="1"/>
    </location>
</feature>
<organism evidence="1 2">
    <name type="scientific">Xenoophorus captivus</name>
    <dbReference type="NCBI Taxonomy" id="1517983"/>
    <lineage>
        <taxon>Eukaryota</taxon>
        <taxon>Metazoa</taxon>
        <taxon>Chordata</taxon>
        <taxon>Craniata</taxon>
        <taxon>Vertebrata</taxon>
        <taxon>Euteleostomi</taxon>
        <taxon>Actinopterygii</taxon>
        <taxon>Neopterygii</taxon>
        <taxon>Teleostei</taxon>
        <taxon>Neoteleostei</taxon>
        <taxon>Acanthomorphata</taxon>
        <taxon>Ovalentaria</taxon>
        <taxon>Atherinomorphae</taxon>
        <taxon>Cyprinodontiformes</taxon>
        <taxon>Goodeidae</taxon>
        <taxon>Xenoophorus</taxon>
    </lineage>
</organism>
<name>A0ABV0QTZ1_9TELE</name>
<comment type="caution">
    <text evidence="1">The sequence shown here is derived from an EMBL/GenBank/DDBJ whole genome shotgun (WGS) entry which is preliminary data.</text>
</comment>
<keyword evidence="2" id="KW-1185">Reference proteome</keyword>
<reference evidence="1 2" key="1">
    <citation type="submission" date="2021-06" db="EMBL/GenBank/DDBJ databases">
        <authorList>
            <person name="Palmer J.M."/>
        </authorList>
    </citation>
    <scope>NUCLEOTIDE SEQUENCE [LARGE SCALE GENOMIC DNA]</scope>
    <source>
        <strain evidence="1 2">XC_2019</strain>
        <tissue evidence="1">Muscle</tissue>
    </source>
</reference>
<proteinExistence type="predicted"/>
<dbReference type="Proteomes" id="UP001434883">
    <property type="component" value="Unassembled WGS sequence"/>
</dbReference>
<accession>A0ABV0QTZ1</accession>
<evidence type="ECO:0000313" key="1">
    <source>
        <dbReference type="EMBL" id="MEQ2198891.1"/>
    </source>
</evidence>
<feature type="non-terminal residue" evidence="1">
    <location>
        <position position="60"/>
    </location>
</feature>
<protein>
    <submittedName>
        <fullName evidence="1">Uncharacterized protein</fullName>
    </submittedName>
</protein>
<evidence type="ECO:0000313" key="2">
    <source>
        <dbReference type="Proteomes" id="UP001434883"/>
    </source>
</evidence>
<sequence length="60" mass="6984">EWDGLVRIAFWSNCWRRTTGYTAQRSQLTSASARRSTAFCRRLISTRRGPGPWISMTSWC</sequence>
<dbReference type="EMBL" id="JAHRIN010021200">
    <property type="protein sequence ID" value="MEQ2198891.1"/>
    <property type="molecule type" value="Genomic_DNA"/>
</dbReference>